<evidence type="ECO:0008006" key="5">
    <source>
        <dbReference type="Google" id="ProtNLM"/>
    </source>
</evidence>
<protein>
    <recommendedName>
        <fullName evidence="5">Armadillo repeat protein</fullName>
    </recommendedName>
</protein>
<dbReference type="Gene3D" id="1.25.40.180">
    <property type="match status" value="2"/>
</dbReference>
<dbReference type="InterPro" id="IPR039762">
    <property type="entry name" value="Nmd2/UPF2"/>
</dbReference>
<accession>A0A1J1H0J7</accession>
<keyword evidence="1" id="KW-0175">Coiled coil</keyword>
<keyword evidence="4" id="KW-1185">Reference proteome</keyword>
<feature type="region of interest" description="Disordered" evidence="2">
    <location>
        <begin position="1041"/>
        <end position="1060"/>
    </location>
</feature>
<feature type="coiled-coil region" evidence="1">
    <location>
        <begin position="1305"/>
        <end position="1332"/>
    </location>
</feature>
<sequence length="1383" mass="165542">MISKENVSSEYIDFSISKENDILREKILIDLNDKNDDNINNENKKNMSINQIHKFINKLKNTNVTDLEKSDFKNLQDDIKNLNISKYLSEILNYIFNLTYHVNKYSDIFLLINIIKYINKNYSNVEELIENIAFMKFFKLDENDKNYFFIIFHDLYNNIHEDNIISKNIKVENSPNDKDTNKEKLSHLVDINNAEKNYNNINKESEEINSMKNLKELKDNLFKKLNSYICKDNQENDNYLFEYDLFASDKNIKFQKKNSFDKKAYMTEILNDNNLMKKIEKKNKLRKTLLCMYFELILFNICKNKELLLYMFLNITFFFTLKFDFHISDKDKINNNEKKELNYSNYSDILSSIKKYLIVNTVITYDYFFTNSNTLLIDKNLKENSESVNNRESINKEEKDIMQCVNNNNSIISSCVKYINDIKDNVMKFFKVFYHCSMYNLLIYLYTEHVVKEYSSNNKKSFLNEEYEFFKIYEKSKKFCKFFNLKKYSLDEIQIKGIDILGLKEESFNHIKIFDNIKNKNEKEKEIIIDESNTVWNNDEEKSFYTNFPDYSNLNICLNDDDYDDDDINLSYSNENIINDMIYNQPNNSNILKKDRELDEKVENKVANDNIKKEKSFEKKIELKNISNNDNKKNVKSVAFGNSKEKKKEFTNYLEKIINMNNEKDVEDYVMIFLLNYNTKKKRKIIANTIIHINKISLNLIPYYCRYVAIINRYVKDIYITINEELKRITEKIIKEKLPCQNKKTKCIKYACELTKFKLLDLSYILDIINLLIENFTSDHAELCFFILENCSLLLLNNSKTHIRFLNLLQKLKKIKNSKNLSSSLELVFEECCIKIDNFITKNNITKKKISKYSDEDLKKKYFLKKLLFQDIETVDTEIICKYIRKFNWNDKLITHCLKKYIFNYLMHMSIYKINNLASLLFNLAKYKPFFVTQIIDELYERIITILENNDFIKYTFLIQYTHLFAELYNYKILNSSNVFDLLYFLISIADIDIFNSHHISSIYKVYKENKTFIESLKSNITNLNKKENGIVTELENENNKVDNENNDENHRNHNKFEKNTNNSNINKEEFFSYDDYNDNFYKFLFINKRNPIFYHIFHDMENNSFINIKMICIIIESCSRYFHTPLLNFKLSKFFLFFIRFLLLLEPLPMYIKNITDHIIEKNFEEMKNLNTIKEIDKYLFKILNAEYKIHLNQINKNIKYSVRDSDLTFTIEKCNKTKDSTYSNNEFIKTNKNISNNGEECTKMNDLIKEEKKNSLSIYENKNDKKYNNKEKTENNGSLITKNKKKLTSSLENYDIEYFNSSSDENNRKVKTMENELDEEINEIINASIKENRLSKSKEVEPVNFKNITIYSNLLNKKNIQNNHIIKIDPASIKKKEKQKK</sequence>
<dbReference type="OrthoDB" id="27832at2759"/>
<dbReference type="EMBL" id="CVMV01000070">
    <property type="protein sequence ID" value="CRG96805.1"/>
    <property type="molecule type" value="Genomic_DNA"/>
</dbReference>
<reference evidence="3" key="1">
    <citation type="submission" date="2015-04" db="EMBL/GenBank/DDBJ databases">
        <authorList>
            <consortium name="Pathogen Informatics"/>
        </authorList>
    </citation>
    <scope>NUCLEOTIDE SEQUENCE [LARGE SCALE GENOMIC DNA]</scope>
    <source>
        <strain evidence="3">8A</strain>
    </source>
</reference>
<proteinExistence type="predicted"/>
<dbReference type="RefSeq" id="XP_028529608.1">
    <property type="nucleotide sequence ID" value="XM_028673124.1"/>
</dbReference>
<name>A0A1J1H0J7_PLAGA</name>
<evidence type="ECO:0000313" key="3">
    <source>
        <dbReference type="EMBL" id="CRG96805.1"/>
    </source>
</evidence>
<dbReference type="GO" id="GO:0005737">
    <property type="term" value="C:cytoplasm"/>
    <property type="evidence" value="ECO:0007669"/>
    <property type="project" value="TreeGrafter"/>
</dbReference>
<dbReference type="GeneID" id="39732919"/>
<dbReference type="GO" id="GO:0000184">
    <property type="term" value="P:nuclear-transcribed mRNA catabolic process, nonsense-mediated decay"/>
    <property type="evidence" value="ECO:0007669"/>
    <property type="project" value="InterPro"/>
</dbReference>
<organism evidence="3 4">
    <name type="scientific">Plasmodium gallinaceum</name>
    <dbReference type="NCBI Taxonomy" id="5849"/>
    <lineage>
        <taxon>Eukaryota</taxon>
        <taxon>Sar</taxon>
        <taxon>Alveolata</taxon>
        <taxon>Apicomplexa</taxon>
        <taxon>Aconoidasida</taxon>
        <taxon>Haemosporida</taxon>
        <taxon>Plasmodiidae</taxon>
        <taxon>Plasmodium</taxon>
        <taxon>Plasmodium (Haemamoeba)</taxon>
    </lineage>
</organism>
<dbReference type="PANTHER" id="PTHR12839">
    <property type="entry name" value="NONSENSE-MEDIATED MRNA DECAY PROTEIN 2 UP-FRAMESHIFT SUPPRESSOR 2"/>
    <property type="match status" value="1"/>
</dbReference>
<comment type="caution">
    <text evidence="3">The sequence shown here is derived from an EMBL/GenBank/DDBJ whole genome shotgun (WGS) entry which is preliminary data.</text>
</comment>
<dbReference type="Proteomes" id="UP000220797">
    <property type="component" value="Unassembled WGS sequence"/>
</dbReference>
<dbReference type="SUPFAM" id="SSF48371">
    <property type="entry name" value="ARM repeat"/>
    <property type="match status" value="2"/>
</dbReference>
<dbReference type="GO" id="GO:0035145">
    <property type="term" value="C:exon-exon junction complex"/>
    <property type="evidence" value="ECO:0007669"/>
    <property type="project" value="TreeGrafter"/>
</dbReference>
<gene>
    <name evidence="3" type="ORF">PGAL8A_00438600</name>
</gene>
<feature type="coiled-coil region" evidence="1">
    <location>
        <begin position="191"/>
        <end position="231"/>
    </location>
</feature>
<dbReference type="PANTHER" id="PTHR12839:SF7">
    <property type="entry name" value="REGULATOR OF NONSENSE TRANSCRIPTS 2"/>
    <property type="match status" value="1"/>
</dbReference>
<evidence type="ECO:0000256" key="1">
    <source>
        <dbReference type="SAM" id="Coils"/>
    </source>
</evidence>
<evidence type="ECO:0000313" key="4">
    <source>
        <dbReference type="Proteomes" id="UP000220797"/>
    </source>
</evidence>
<dbReference type="InterPro" id="IPR016024">
    <property type="entry name" value="ARM-type_fold"/>
</dbReference>
<dbReference type="VEuPathDB" id="PlasmoDB:PGAL8A_00438600"/>
<evidence type="ECO:0000256" key="2">
    <source>
        <dbReference type="SAM" id="MobiDB-lite"/>
    </source>
</evidence>
<feature type="compositionally biased region" description="Basic and acidic residues" evidence="2">
    <location>
        <begin position="1041"/>
        <end position="1059"/>
    </location>
</feature>